<dbReference type="Pfam" id="PF01863">
    <property type="entry name" value="YgjP-like"/>
    <property type="match status" value="1"/>
</dbReference>
<protein>
    <submittedName>
        <fullName evidence="2">M48 family metallopeptidase</fullName>
    </submittedName>
</protein>
<dbReference type="Proteomes" id="UP001524318">
    <property type="component" value="Unassembled WGS sequence"/>
</dbReference>
<dbReference type="PANTHER" id="PTHR30399:SF1">
    <property type="entry name" value="UTP PYROPHOSPHATASE"/>
    <property type="match status" value="1"/>
</dbReference>
<keyword evidence="3" id="KW-1185">Reference proteome</keyword>
<dbReference type="CDD" id="cd07344">
    <property type="entry name" value="M48_yhfN_like"/>
    <property type="match status" value="1"/>
</dbReference>
<feature type="domain" description="YgjP-like metallopeptidase" evidence="1">
    <location>
        <begin position="26"/>
        <end position="245"/>
    </location>
</feature>
<dbReference type="PANTHER" id="PTHR30399">
    <property type="entry name" value="UNCHARACTERIZED PROTEIN YGJP"/>
    <property type="match status" value="1"/>
</dbReference>
<evidence type="ECO:0000313" key="3">
    <source>
        <dbReference type="Proteomes" id="UP001524318"/>
    </source>
</evidence>
<comment type="caution">
    <text evidence="2">The sequence shown here is derived from an EMBL/GenBank/DDBJ whole genome shotgun (WGS) entry which is preliminary data.</text>
</comment>
<gene>
    <name evidence="2" type="ORF">NFC73_20450</name>
</gene>
<dbReference type="InterPro" id="IPR002725">
    <property type="entry name" value="YgjP-like_metallopeptidase"/>
</dbReference>
<proteinExistence type="predicted"/>
<dbReference type="EMBL" id="JANCLV010000029">
    <property type="protein sequence ID" value="MCP9002077.1"/>
    <property type="molecule type" value="Genomic_DNA"/>
</dbReference>
<dbReference type="Gene3D" id="3.30.2010.10">
    <property type="entry name" value="Metalloproteases ('zincins'), catalytic domain"/>
    <property type="match status" value="1"/>
</dbReference>
<dbReference type="InterPro" id="IPR053136">
    <property type="entry name" value="UTP_pyrophosphatase-like"/>
</dbReference>
<evidence type="ECO:0000313" key="2">
    <source>
        <dbReference type="EMBL" id="MCP9002077.1"/>
    </source>
</evidence>
<name>A0ABT1LUG7_9MICC</name>
<organism evidence="2 3">
    <name type="scientific">Pseudarthrobacter humi</name>
    <dbReference type="NCBI Taxonomy" id="2952523"/>
    <lineage>
        <taxon>Bacteria</taxon>
        <taxon>Bacillati</taxon>
        <taxon>Actinomycetota</taxon>
        <taxon>Actinomycetes</taxon>
        <taxon>Micrococcales</taxon>
        <taxon>Micrococcaceae</taxon>
        <taxon>Pseudarthrobacter</taxon>
    </lineage>
</organism>
<evidence type="ECO:0000259" key="1">
    <source>
        <dbReference type="Pfam" id="PF01863"/>
    </source>
</evidence>
<accession>A0ABT1LUG7</accession>
<dbReference type="RefSeq" id="WP_254753278.1">
    <property type="nucleotide sequence ID" value="NZ_JANCLV010000029.1"/>
</dbReference>
<sequence length="248" mass="28935">MMLEQRQVEYGTQIIEYRLERRERATLEITVEPDGVVRVTAPSNAAVEDINARVRRRARWILAQQASFSRFRPHTPPRIYVPGETHLYLGRQYRIRIVPPEAGKGAPTASCTPSVKMVRGFLEVRCVDFHDTGTIEKHIKEWYRKRAKLQLPSRLELNRQRFPDPHAVQPTSLRLQRMPTRWGSTSPAGSLVLNPDLIRAPMDCIDYVVTHELCHLLVPNHGKQFFELQRLVMPDWERRKQRLEKVMA</sequence>
<reference evidence="2 3" key="1">
    <citation type="submission" date="2022-06" db="EMBL/GenBank/DDBJ databases">
        <title>Pseudarthrobacter sp. strain RMG13 Genome sequencing and assembly.</title>
        <authorList>
            <person name="Kim I."/>
        </authorList>
    </citation>
    <scope>NUCLEOTIDE SEQUENCE [LARGE SCALE GENOMIC DNA]</scope>
    <source>
        <strain evidence="2 3">RMG13</strain>
    </source>
</reference>